<accession>A0A9D2U215</accession>
<comment type="caution">
    <text evidence="2">The sequence shown here is derived from an EMBL/GenBank/DDBJ whole genome shotgun (WGS) entry which is preliminary data.</text>
</comment>
<evidence type="ECO:0000313" key="2">
    <source>
        <dbReference type="EMBL" id="HJD33912.1"/>
    </source>
</evidence>
<keyword evidence="1" id="KW-0812">Transmembrane</keyword>
<sequence length="239" mass="26488">MKKMWTLLKKDLWTSFTDKTIVLMLFTPVMLGIIFRIVTYDTWMILLTMSLFNLVLAPLCNFPLLITEEKDRGTLPLLFRSKVTVGQFTASKAAASLLTGECMSAVVFFIAGADPALLPLYLLINLVCMASFLPYGFLTALYARDQNSVNVYSTLSVILAFVIPVFSYWNLAFGSIAVFIPTSFMGTVLNQVNPVEGFLDSSPAWSLAVCVIWFAAGLAILYAVRKKRAFFPVSAGQIK</sequence>
<dbReference type="EMBL" id="DWUV01000096">
    <property type="protein sequence ID" value="HJD33912.1"/>
    <property type="molecule type" value="Genomic_DNA"/>
</dbReference>
<reference evidence="2" key="1">
    <citation type="journal article" date="2021" name="PeerJ">
        <title>Extensive microbial diversity within the chicken gut microbiome revealed by metagenomics and culture.</title>
        <authorList>
            <person name="Gilroy R."/>
            <person name="Ravi A."/>
            <person name="Getino M."/>
            <person name="Pursley I."/>
            <person name="Horton D.L."/>
            <person name="Alikhan N.F."/>
            <person name="Baker D."/>
            <person name="Gharbi K."/>
            <person name="Hall N."/>
            <person name="Watson M."/>
            <person name="Adriaenssens E.M."/>
            <person name="Foster-Nyarko E."/>
            <person name="Jarju S."/>
            <person name="Secka A."/>
            <person name="Antonio M."/>
            <person name="Oren A."/>
            <person name="Chaudhuri R.R."/>
            <person name="La Ragione R."/>
            <person name="Hildebrand F."/>
            <person name="Pallen M.J."/>
        </authorList>
    </citation>
    <scope>NUCLEOTIDE SEQUENCE</scope>
    <source>
        <strain evidence="2">ChiGjej3B3-11674</strain>
    </source>
</reference>
<evidence type="ECO:0000256" key="1">
    <source>
        <dbReference type="SAM" id="Phobius"/>
    </source>
</evidence>
<feature type="transmembrane region" description="Helical" evidence="1">
    <location>
        <begin position="21"/>
        <end position="38"/>
    </location>
</feature>
<gene>
    <name evidence="2" type="ORF">H9911_05125</name>
</gene>
<keyword evidence="1" id="KW-1133">Transmembrane helix</keyword>
<feature type="transmembrane region" description="Helical" evidence="1">
    <location>
        <begin position="88"/>
        <end position="112"/>
    </location>
</feature>
<feature type="transmembrane region" description="Helical" evidence="1">
    <location>
        <begin position="118"/>
        <end position="143"/>
    </location>
</feature>
<keyword evidence="1" id="KW-0472">Membrane</keyword>
<proteinExistence type="predicted"/>
<organism evidence="2 3">
    <name type="scientific">Candidatus Mediterraneibacter tabaqchaliae</name>
    <dbReference type="NCBI Taxonomy" id="2838689"/>
    <lineage>
        <taxon>Bacteria</taxon>
        <taxon>Bacillati</taxon>
        <taxon>Bacillota</taxon>
        <taxon>Clostridia</taxon>
        <taxon>Lachnospirales</taxon>
        <taxon>Lachnospiraceae</taxon>
        <taxon>Mediterraneibacter</taxon>
    </lineage>
</organism>
<feature type="transmembrane region" description="Helical" evidence="1">
    <location>
        <begin position="204"/>
        <end position="224"/>
    </location>
</feature>
<name>A0A9D2U215_9FIRM</name>
<protein>
    <submittedName>
        <fullName evidence="2">Uncharacterized protein</fullName>
    </submittedName>
</protein>
<reference evidence="2" key="2">
    <citation type="submission" date="2021-04" db="EMBL/GenBank/DDBJ databases">
        <authorList>
            <person name="Gilroy R."/>
        </authorList>
    </citation>
    <scope>NUCLEOTIDE SEQUENCE</scope>
    <source>
        <strain evidence="2">ChiGjej3B3-11674</strain>
    </source>
</reference>
<feature type="transmembrane region" description="Helical" evidence="1">
    <location>
        <begin position="44"/>
        <end position="67"/>
    </location>
</feature>
<dbReference type="AlphaFoldDB" id="A0A9D2U215"/>
<dbReference type="Proteomes" id="UP000823897">
    <property type="component" value="Unassembled WGS sequence"/>
</dbReference>
<evidence type="ECO:0000313" key="3">
    <source>
        <dbReference type="Proteomes" id="UP000823897"/>
    </source>
</evidence>
<feature type="transmembrane region" description="Helical" evidence="1">
    <location>
        <begin position="155"/>
        <end position="184"/>
    </location>
</feature>